<dbReference type="InterPro" id="IPR007110">
    <property type="entry name" value="Ig-like_dom"/>
</dbReference>
<dbReference type="Proteomes" id="UP000694620">
    <property type="component" value="Chromosome 12"/>
</dbReference>
<proteinExistence type="predicted"/>
<keyword evidence="1" id="KW-0472">Membrane</keyword>
<feature type="domain" description="Ig-like" evidence="2">
    <location>
        <begin position="22"/>
        <end position="91"/>
    </location>
</feature>
<keyword evidence="1" id="KW-0812">Transmembrane</keyword>
<dbReference type="CDD" id="cd00098">
    <property type="entry name" value="IgC1"/>
    <property type="match status" value="1"/>
</dbReference>
<dbReference type="Pfam" id="PF07654">
    <property type="entry name" value="C1-set"/>
    <property type="match status" value="1"/>
</dbReference>
<dbReference type="GeneTree" id="ENSGT00980000202142"/>
<dbReference type="AlphaFoldDB" id="A0A8C4SMF6"/>
<reference evidence="3" key="2">
    <citation type="submission" date="2025-08" db="UniProtKB">
        <authorList>
            <consortium name="Ensembl"/>
        </authorList>
    </citation>
    <scope>IDENTIFICATION</scope>
</reference>
<evidence type="ECO:0000256" key="1">
    <source>
        <dbReference type="SAM" id="Phobius"/>
    </source>
</evidence>
<reference evidence="3" key="1">
    <citation type="submission" date="2021-06" db="EMBL/GenBank/DDBJ databases">
        <authorList>
            <consortium name="Wellcome Sanger Institute Data Sharing"/>
        </authorList>
    </citation>
    <scope>NUCLEOTIDE SEQUENCE [LARGE SCALE GENOMIC DNA]</scope>
</reference>
<keyword evidence="1" id="KW-1133">Transmembrane helix</keyword>
<evidence type="ECO:0000313" key="4">
    <source>
        <dbReference type="Proteomes" id="UP000694620"/>
    </source>
</evidence>
<accession>A0A8C4SMF6</accession>
<dbReference type="SUPFAM" id="SSF48726">
    <property type="entry name" value="Immunoglobulin"/>
    <property type="match status" value="1"/>
</dbReference>
<evidence type="ECO:0000259" key="2">
    <source>
        <dbReference type="PROSITE" id="PS50835"/>
    </source>
</evidence>
<dbReference type="PROSITE" id="PS50835">
    <property type="entry name" value="IG_LIKE"/>
    <property type="match status" value="1"/>
</dbReference>
<organism evidence="3 4">
    <name type="scientific">Erpetoichthys calabaricus</name>
    <name type="common">Rope fish</name>
    <name type="synonym">Calamoichthys calabaricus</name>
    <dbReference type="NCBI Taxonomy" id="27687"/>
    <lineage>
        <taxon>Eukaryota</taxon>
        <taxon>Metazoa</taxon>
        <taxon>Chordata</taxon>
        <taxon>Craniata</taxon>
        <taxon>Vertebrata</taxon>
        <taxon>Euteleostomi</taxon>
        <taxon>Actinopterygii</taxon>
        <taxon>Polypteriformes</taxon>
        <taxon>Polypteridae</taxon>
        <taxon>Erpetoichthys</taxon>
    </lineage>
</organism>
<evidence type="ECO:0000313" key="3">
    <source>
        <dbReference type="Ensembl" id="ENSECRP00000018382.1"/>
    </source>
</evidence>
<protein>
    <recommendedName>
        <fullName evidence="2">Ig-like domain-containing protein</fullName>
    </recommendedName>
</protein>
<reference evidence="3" key="3">
    <citation type="submission" date="2025-09" db="UniProtKB">
        <authorList>
            <consortium name="Ensembl"/>
        </authorList>
    </citation>
    <scope>IDENTIFICATION</scope>
</reference>
<keyword evidence="4" id="KW-1185">Reference proteome</keyword>
<name>A0A8C4SMF6_ERPCA</name>
<dbReference type="InterPro" id="IPR003597">
    <property type="entry name" value="Ig_C1-set"/>
</dbReference>
<sequence>WHISVGKISLPVFFFFYYPVAPKISLKPPLVVVDQQNSLECRAEGFYPGVVSIEWLRDSQPLSSQSPVQIQNNPDGSFTASNSYTFIPTVSEIGGKDMVATCFIIVLGAHVCVCVYKNILLHMQKKKFSMKYW</sequence>
<dbReference type="InterPro" id="IPR036179">
    <property type="entry name" value="Ig-like_dom_sf"/>
</dbReference>
<dbReference type="InterPro" id="IPR013783">
    <property type="entry name" value="Ig-like_fold"/>
</dbReference>
<dbReference type="Gene3D" id="2.60.40.10">
    <property type="entry name" value="Immunoglobulins"/>
    <property type="match status" value="1"/>
</dbReference>
<feature type="transmembrane region" description="Helical" evidence="1">
    <location>
        <begin position="98"/>
        <end position="121"/>
    </location>
</feature>
<dbReference type="Ensembl" id="ENSECRT00000018753.1">
    <property type="protein sequence ID" value="ENSECRP00000018382.1"/>
    <property type="gene ID" value="ENSECRG00000012290.1"/>
</dbReference>